<evidence type="ECO:0000256" key="6">
    <source>
        <dbReference type="ARBA" id="ARBA00022884"/>
    </source>
</evidence>
<dbReference type="Proteomes" id="UP001197028">
    <property type="component" value="Unassembled WGS sequence"/>
</dbReference>
<evidence type="ECO:0000256" key="7">
    <source>
        <dbReference type="ARBA" id="ARBA00023016"/>
    </source>
</evidence>
<accession>A0ABS5ZN56</accession>
<dbReference type="InterPro" id="IPR012933">
    <property type="entry name" value="HicA_mRNA_interferase"/>
</dbReference>
<evidence type="ECO:0000256" key="3">
    <source>
        <dbReference type="ARBA" id="ARBA00022722"/>
    </source>
</evidence>
<sequence>MSQWPSAKAKRIFVALLGIGWKLKRQSGSHRTLSRAGWPDFVFAFHDGEEIGPRMLARISKHTGLKPGDL</sequence>
<dbReference type="Pfam" id="PF07927">
    <property type="entry name" value="HicA_toxin"/>
    <property type="match status" value="1"/>
</dbReference>
<dbReference type="SUPFAM" id="SSF54786">
    <property type="entry name" value="YcfA/nrd intein domain"/>
    <property type="match status" value="1"/>
</dbReference>
<evidence type="ECO:0000256" key="5">
    <source>
        <dbReference type="ARBA" id="ARBA00022801"/>
    </source>
</evidence>
<evidence type="ECO:0000256" key="1">
    <source>
        <dbReference type="ARBA" id="ARBA00006620"/>
    </source>
</evidence>
<gene>
    <name evidence="8" type="ORF">HJG40_04415</name>
</gene>
<proteinExistence type="inferred from homology"/>
<protein>
    <submittedName>
        <fullName evidence="8">Addiction module toxin, HicA family</fullName>
    </submittedName>
</protein>
<keyword evidence="9" id="KW-1185">Reference proteome</keyword>
<keyword evidence="4" id="KW-0255">Endonuclease</keyword>
<dbReference type="Gene3D" id="3.30.920.30">
    <property type="entry name" value="Hypothetical protein"/>
    <property type="match status" value="1"/>
</dbReference>
<evidence type="ECO:0000256" key="4">
    <source>
        <dbReference type="ARBA" id="ARBA00022759"/>
    </source>
</evidence>
<comment type="caution">
    <text evidence="8">The sequence shown here is derived from an EMBL/GenBank/DDBJ whole genome shotgun (WGS) entry which is preliminary data.</text>
</comment>
<keyword evidence="5" id="KW-0378">Hydrolase</keyword>
<evidence type="ECO:0000313" key="8">
    <source>
        <dbReference type="EMBL" id="MBU2738055.1"/>
    </source>
</evidence>
<keyword evidence="7" id="KW-0346">Stress response</keyword>
<name>A0ABS5ZN56_9PROT</name>
<evidence type="ECO:0000256" key="2">
    <source>
        <dbReference type="ARBA" id="ARBA00022649"/>
    </source>
</evidence>
<comment type="similarity">
    <text evidence="1">Belongs to the HicA mRNA interferase family.</text>
</comment>
<keyword evidence="2" id="KW-1277">Toxin-antitoxin system</keyword>
<organism evidence="8 9">
    <name type="scientific">Acidithiobacillus concretivorus</name>
    <dbReference type="NCBI Taxonomy" id="3063952"/>
    <lineage>
        <taxon>Bacteria</taxon>
        <taxon>Pseudomonadati</taxon>
        <taxon>Pseudomonadota</taxon>
        <taxon>Acidithiobacillia</taxon>
        <taxon>Acidithiobacillales</taxon>
        <taxon>Acidithiobacillaceae</taxon>
        <taxon>Acidithiobacillus</taxon>
    </lineage>
</organism>
<dbReference type="RefSeq" id="WP_215863064.1">
    <property type="nucleotide sequence ID" value="NZ_JABELD010000029.1"/>
</dbReference>
<dbReference type="InterPro" id="IPR038570">
    <property type="entry name" value="HicA_sf"/>
</dbReference>
<evidence type="ECO:0000313" key="9">
    <source>
        <dbReference type="Proteomes" id="UP001197028"/>
    </source>
</evidence>
<reference evidence="8 9" key="1">
    <citation type="journal article" date="2021" name="ISME J.">
        <title>Genomic evolution of the class Acidithiobacillia: deep-branching Proteobacteria living in extreme acidic conditions.</title>
        <authorList>
            <person name="Moya-Beltran A."/>
            <person name="Beard S."/>
            <person name="Rojas-Villalobos C."/>
            <person name="Issotta F."/>
            <person name="Gallardo Y."/>
            <person name="Ulloa R."/>
            <person name="Giaveno A."/>
            <person name="Degli Esposti M."/>
            <person name="Johnson D.B."/>
            <person name="Quatrini R."/>
        </authorList>
    </citation>
    <scope>NUCLEOTIDE SEQUENCE [LARGE SCALE GENOMIC DNA]</scope>
    <source>
        <strain evidence="8 9">ATCC 19703</strain>
    </source>
</reference>
<keyword evidence="6" id="KW-0694">RNA-binding</keyword>
<dbReference type="EMBL" id="JABELD010000029">
    <property type="protein sequence ID" value="MBU2738055.1"/>
    <property type="molecule type" value="Genomic_DNA"/>
</dbReference>
<keyword evidence="3" id="KW-0540">Nuclease</keyword>